<gene>
    <name evidence="2" type="ORF">Nepgr_009440</name>
</gene>
<feature type="region of interest" description="Disordered" evidence="1">
    <location>
        <begin position="54"/>
        <end position="87"/>
    </location>
</feature>
<dbReference type="EMBL" id="BSYO01000007">
    <property type="protein sequence ID" value="GMH07600.1"/>
    <property type="molecule type" value="Genomic_DNA"/>
</dbReference>
<evidence type="ECO:0000256" key="1">
    <source>
        <dbReference type="SAM" id="MobiDB-lite"/>
    </source>
</evidence>
<name>A0AAD3SB14_NEPGR</name>
<sequence length="112" mass="12034">MMRTLRVFKGKNKLVIGIEPIDCCFICHSLSPLPLPFVAASGNAAAGVGSGIDGSSADAVDTTGEKAKPVRGQSWRTPPRCHRSSRFDVSPHSARLVSFHRFSPCHSVDETI</sequence>
<evidence type="ECO:0000313" key="2">
    <source>
        <dbReference type="EMBL" id="GMH07600.1"/>
    </source>
</evidence>
<organism evidence="2 3">
    <name type="scientific">Nepenthes gracilis</name>
    <name type="common">Slender pitcher plant</name>
    <dbReference type="NCBI Taxonomy" id="150966"/>
    <lineage>
        <taxon>Eukaryota</taxon>
        <taxon>Viridiplantae</taxon>
        <taxon>Streptophyta</taxon>
        <taxon>Embryophyta</taxon>
        <taxon>Tracheophyta</taxon>
        <taxon>Spermatophyta</taxon>
        <taxon>Magnoliopsida</taxon>
        <taxon>eudicotyledons</taxon>
        <taxon>Gunneridae</taxon>
        <taxon>Pentapetalae</taxon>
        <taxon>Caryophyllales</taxon>
        <taxon>Nepenthaceae</taxon>
        <taxon>Nepenthes</taxon>
    </lineage>
</organism>
<proteinExistence type="predicted"/>
<dbReference type="Proteomes" id="UP001279734">
    <property type="component" value="Unassembled WGS sequence"/>
</dbReference>
<accession>A0AAD3SB14</accession>
<dbReference type="AlphaFoldDB" id="A0AAD3SB14"/>
<protein>
    <submittedName>
        <fullName evidence="2">Uncharacterized protein</fullName>
    </submittedName>
</protein>
<comment type="caution">
    <text evidence="2">The sequence shown here is derived from an EMBL/GenBank/DDBJ whole genome shotgun (WGS) entry which is preliminary data.</text>
</comment>
<reference evidence="2" key="1">
    <citation type="submission" date="2023-05" db="EMBL/GenBank/DDBJ databases">
        <title>Nepenthes gracilis genome sequencing.</title>
        <authorList>
            <person name="Fukushima K."/>
        </authorList>
    </citation>
    <scope>NUCLEOTIDE SEQUENCE</scope>
    <source>
        <strain evidence="2">SING2019-196</strain>
    </source>
</reference>
<keyword evidence="3" id="KW-1185">Reference proteome</keyword>
<evidence type="ECO:0000313" key="3">
    <source>
        <dbReference type="Proteomes" id="UP001279734"/>
    </source>
</evidence>